<keyword evidence="5" id="KW-0378">Hydrolase</keyword>
<dbReference type="InterPro" id="IPR005162">
    <property type="entry name" value="Retrotrans_gag_dom"/>
</dbReference>
<evidence type="ECO:0008006" key="12">
    <source>
        <dbReference type="Google" id="ProtNLM"/>
    </source>
</evidence>
<organism evidence="10 11">
    <name type="scientific">Coffea arabica</name>
    <name type="common">Arabian coffee</name>
    <dbReference type="NCBI Taxonomy" id="13443"/>
    <lineage>
        <taxon>Eukaryota</taxon>
        <taxon>Viridiplantae</taxon>
        <taxon>Streptophyta</taxon>
        <taxon>Embryophyta</taxon>
        <taxon>Tracheophyta</taxon>
        <taxon>Spermatophyta</taxon>
        <taxon>Magnoliopsida</taxon>
        <taxon>eudicotyledons</taxon>
        <taxon>Gunneridae</taxon>
        <taxon>Pentapetalae</taxon>
        <taxon>asterids</taxon>
        <taxon>lamiids</taxon>
        <taxon>Gentianales</taxon>
        <taxon>Rubiaceae</taxon>
        <taxon>Ixoroideae</taxon>
        <taxon>Gardenieae complex</taxon>
        <taxon>Bertiereae - Coffeeae clade</taxon>
        <taxon>Coffeeae</taxon>
        <taxon>Coffea</taxon>
    </lineage>
</organism>
<feature type="domain" description="Retrotransposon gag" evidence="8">
    <location>
        <begin position="136"/>
        <end position="235"/>
    </location>
</feature>
<feature type="compositionally biased region" description="Basic and acidic residues" evidence="7">
    <location>
        <begin position="299"/>
        <end position="311"/>
    </location>
</feature>
<dbReference type="PANTHER" id="PTHR35046">
    <property type="entry name" value="ZINC KNUCKLE (CCHC-TYPE) FAMILY PROTEIN"/>
    <property type="match status" value="1"/>
</dbReference>
<evidence type="ECO:0000313" key="11">
    <source>
        <dbReference type="RefSeq" id="XP_071939947.1"/>
    </source>
</evidence>
<dbReference type="SUPFAM" id="SSF56672">
    <property type="entry name" value="DNA/RNA polymerases"/>
    <property type="match status" value="1"/>
</dbReference>
<dbReference type="CDD" id="cd09274">
    <property type="entry name" value="RNase_HI_RT_Ty3"/>
    <property type="match status" value="1"/>
</dbReference>
<keyword evidence="2" id="KW-0548">Nucleotidyltransferase</keyword>
<dbReference type="InterPro" id="IPR041373">
    <property type="entry name" value="RT_RNaseH"/>
</dbReference>
<proteinExistence type="predicted"/>
<dbReference type="PANTHER" id="PTHR35046:SF9">
    <property type="entry name" value="RNA-DIRECTED DNA POLYMERASE"/>
    <property type="match status" value="1"/>
</dbReference>
<evidence type="ECO:0000256" key="6">
    <source>
        <dbReference type="ARBA" id="ARBA00022918"/>
    </source>
</evidence>
<evidence type="ECO:0000256" key="4">
    <source>
        <dbReference type="ARBA" id="ARBA00022759"/>
    </source>
</evidence>
<keyword evidence="10" id="KW-1185">Reference proteome</keyword>
<evidence type="ECO:0000256" key="7">
    <source>
        <dbReference type="SAM" id="MobiDB-lite"/>
    </source>
</evidence>
<feature type="compositionally biased region" description="Polar residues" evidence="7">
    <location>
        <begin position="48"/>
        <end position="57"/>
    </location>
</feature>
<dbReference type="Pfam" id="PF17917">
    <property type="entry name" value="RT_RNaseH"/>
    <property type="match status" value="1"/>
</dbReference>
<feature type="region of interest" description="Disordered" evidence="7">
    <location>
        <begin position="43"/>
        <end position="91"/>
    </location>
</feature>
<evidence type="ECO:0000256" key="3">
    <source>
        <dbReference type="ARBA" id="ARBA00022722"/>
    </source>
</evidence>
<keyword evidence="3" id="KW-0540">Nuclease</keyword>
<feature type="compositionally biased region" description="Acidic residues" evidence="7">
    <location>
        <begin position="289"/>
        <end position="298"/>
    </location>
</feature>
<dbReference type="Pfam" id="PF03732">
    <property type="entry name" value="Retrotrans_gag"/>
    <property type="match status" value="1"/>
</dbReference>
<evidence type="ECO:0000259" key="8">
    <source>
        <dbReference type="Pfam" id="PF03732"/>
    </source>
</evidence>
<accession>A0ABM4X7D0</accession>
<keyword evidence="1" id="KW-0808">Transferase</keyword>
<dbReference type="GeneID" id="140038478"/>
<evidence type="ECO:0000259" key="9">
    <source>
        <dbReference type="Pfam" id="PF17917"/>
    </source>
</evidence>
<protein>
    <recommendedName>
        <fullName evidence="12">Reverse transcriptase RNase H-like domain-containing protein</fullName>
    </recommendedName>
</protein>
<feature type="domain" description="Reverse transcriptase RNase H-like" evidence="9">
    <location>
        <begin position="419"/>
        <end position="505"/>
    </location>
</feature>
<dbReference type="InterPro" id="IPR043128">
    <property type="entry name" value="Rev_trsase/Diguanyl_cyclase"/>
</dbReference>
<evidence type="ECO:0000313" key="10">
    <source>
        <dbReference type="Proteomes" id="UP001652660"/>
    </source>
</evidence>
<name>A0ABM4X7D0_COFAR</name>
<gene>
    <name evidence="11" type="primary">LOC140038478</name>
</gene>
<reference evidence="11" key="1">
    <citation type="submission" date="2025-08" db="UniProtKB">
        <authorList>
            <consortium name="RefSeq"/>
        </authorList>
    </citation>
    <scope>IDENTIFICATION</scope>
    <source>
        <tissue evidence="11">Leaves</tissue>
    </source>
</reference>
<evidence type="ECO:0000256" key="5">
    <source>
        <dbReference type="ARBA" id="ARBA00022801"/>
    </source>
</evidence>
<sequence>MSQGGERGNPPPSALPFDVKLLAEALEAKFKKMLDDALEPIYSELSRNKGSPDTPHSSRGKSKIAESDSSNDEEDFIRCPKPKPRTREETSDPFKGIKMKIPEFKGRLDPEAYLDWESKVEMIFACQNFTDEQKVKLAVIEFSEYVVVWWDQLTASRRRSRLPEIMSWTELKGMIRTQFVPSHYYRDLYQRLQTLTQGTRSVDEYHKEMEILMLRADVQEDKEATMARFLNGLRPEIAKEVELEHYLELHELVAKVDKVEHCLKRRVLPNGKIITDDEPEYVDMPPLATDEDDSDEGEERAPEGEDYKDVFPEDIPSGLPPIRRIEHQIDFVPGATVPNRPAYKSNPEETKELQRQVDELLGKGWVRESLSPCAVPVILVPKKDGAWSMCIDCRAVNVITVKYRHPIPRLDDMLDELHGIGVGAVLMQDGRLVAYFSEKLNGAALNYSTYDKELYALVRALRVWQHYLRPKEFIVHTDHESLKNLKAQHNLNKRHVRWVTFIETFPFVIKYKSSKSNIVADALSRRYSLLTTLDAKLLGFELLKDMYVSDTDFGDTFQNCSRAAQGNYSVFDDYLFYLNRLCIPNCSIRLLLVKEAHGDGLMGHFRVGKTLSMLQEHFH</sequence>
<keyword evidence="4" id="KW-0255">Endonuclease</keyword>
<keyword evidence="6" id="KW-0695">RNA-directed DNA polymerase</keyword>
<dbReference type="Proteomes" id="UP001652660">
    <property type="component" value="Chromosome 3e"/>
</dbReference>
<feature type="region of interest" description="Disordered" evidence="7">
    <location>
        <begin position="276"/>
        <end position="313"/>
    </location>
</feature>
<evidence type="ECO:0000256" key="1">
    <source>
        <dbReference type="ARBA" id="ARBA00022679"/>
    </source>
</evidence>
<evidence type="ECO:0000256" key="2">
    <source>
        <dbReference type="ARBA" id="ARBA00022695"/>
    </source>
</evidence>
<dbReference type="Gene3D" id="3.30.70.270">
    <property type="match status" value="1"/>
</dbReference>
<dbReference type="Gene3D" id="3.10.10.10">
    <property type="entry name" value="HIV Type 1 Reverse Transcriptase, subunit A, domain 1"/>
    <property type="match status" value="1"/>
</dbReference>
<dbReference type="RefSeq" id="XP_071939947.1">
    <property type="nucleotide sequence ID" value="XM_072083846.1"/>
</dbReference>
<dbReference type="InterPro" id="IPR043502">
    <property type="entry name" value="DNA/RNA_pol_sf"/>
</dbReference>